<proteinExistence type="predicted"/>
<evidence type="ECO:0000256" key="3">
    <source>
        <dbReference type="ARBA" id="ARBA00022963"/>
    </source>
</evidence>
<keyword evidence="4 5" id="KW-0443">Lipid metabolism</keyword>
<feature type="domain" description="PI-PLC Y-box" evidence="6">
    <location>
        <begin position="4"/>
        <end position="85"/>
    </location>
</feature>
<organism evidence="7">
    <name type="scientific">Leishmania guyanensis</name>
    <dbReference type="NCBI Taxonomy" id="5670"/>
    <lineage>
        <taxon>Eukaryota</taxon>
        <taxon>Discoba</taxon>
        <taxon>Euglenozoa</taxon>
        <taxon>Kinetoplastea</taxon>
        <taxon>Metakinetoplastina</taxon>
        <taxon>Trypanosomatida</taxon>
        <taxon>Trypanosomatidae</taxon>
        <taxon>Leishmaniinae</taxon>
        <taxon>Leishmania</taxon>
        <taxon>Leishmania guyanensis species complex</taxon>
    </lineage>
</organism>
<dbReference type="PANTHER" id="PTHR10336:SF36">
    <property type="entry name" value="1-PHOSPHATIDYLINOSITOL 4,5-BISPHOSPHATE PHOSPHODIESTERASE BETA-4"/>
    <property type="match status" value="1"/>
</dbReference>
<evidence type="ECO:0000256" key="5">
    <source>
        <dbReference type="RuleBase" id="RU361133"/>
    </source>
</evidence>
<evidence type="ECO:0000256" key="2">
    <source>
        <dbReference type="ARBA" id="ARBA00022801"/>
    </source>
</evidence>
<accession>A0A1E1J292</accession>
<dbReference type="EC" id="3.1.4.11" evidence="1 5"/>
<sequence length="122" mass="13764">MDLASKIAQTYYNEFLGQTSRMMVRVYPKSIHIGSSNYNVSTAWSAGAQLVALSYQTWDDDMRMNDGMFSLNKGCGYVLKPKYLRDPSSKAKPNALHHPSCHCAERNADSQAFFFAKEGRHC</sequence>
<dbReference type="AlphaFoldDB" id="A0A1E1J292"/>
<dbReference type="GO" id="GO:0004435">
    <property type="term" value="F:phosphatidylinositol-4,5-bisphosphate phospholipase C activity"/>
    <property type="evidence" value="ECO:0007669"/>
    <property type="project" value="UniProtKB-EC"/>
</dbReference>
<dbReference type="InterPro" id="IPR001192">
    <property type="entry name" value="PI-PLC_fam"/>
</dbReference>
<dbReference type="GO" id="GO:0048015">
    <property type="term" value="P:phosphatidylinositol-mediated signaling"/>
    <property type="evidence" value="ECO:0007669"/>
    <property type="project" value="TreeGrafter"/>
</dbReference>
<dbReference type="InterPro" id="IPR001711">
    <property type="entry name" value="PLipase_C_Pinositol-sp_Y"/>
</dbReference>
<dbReference type="Pfam" id="PF00387">
    <property type="entry name" value="PI-PLC-Y"/>
    <property type="match status" value="1"/>
</dbReference>
<dbReference type="InterPro" id="IPR017946">
    <property type="entry name" value="PLC-like_Pdiesterase_TIM-brl"/>
</dbReference>
<evidence type="ECO:0000313" key="7">
    <source>
        <dbReference type="EMBL" id="CCM17690.1"/>
    </source>
</evidence>
<keyword evidence="2 5" id="KW-0378">Hydrolase</keyword>
<evidence type="ECO:0000256" key="4">
    <source>
        <dbReference type="ARBA" id="ARBA00023098"/>
    </source>
</evidence>
<dbReference type="GO" id="GO:0051209">
    <property type="term" value="P:release of sequestered calcium ion into cytosol"/>
    <property type="evidence" value="ECO:0007669"/>
    <property type="project" value="TreeGrafter"/>
</dbReference>
<dbReference type="GO" id="GO:0016042">
    <property type="term" value="P:lipid catabolic process"/>
    <property type="evidence" value="ECO:0007669"/>
    <property type="project" value="UniProtKB-KW"/>
</dbReference>
<dbReference type="PROSITE" id="PS50008">
    <property type="entry name" value="PIPLC_Y_DOMAIN"/>
    <property type="match status" value="1"/>
</dbReference>
<dbReference type="SMART" id="SM00149">
    <property type="entry name" value="PLCYc"/>
    <property type="match status" value="1"/>
</dbReference>
<reference evidence="7" key="1">
    <citation type="submission" date="2012-08" db="EMBL/GenBank/DDBJ databases">
        <title>Comparative genomics of metastatic and non-metastatic Leishmania guyanensis provides insights into polygenic factors involved in Leishmania RNA virus infection.</title>
        <authorList>
            <person name="Smith D."/>
            <person name="Hertz-Fowler C."/>
            <person name="Martin R."/>
            <person name="Dickens N."/>
            <person name="Fasel N."/>
            <person name="Falquet L."/>
            <person name="Beverley S."/>
            <person name="Zangger H."/>
            <person name="Calderon-Copete S."/>
            <person name="Mottram J."/>
            <person name="Xenarios I."/>
        </authorList>
    </citation>
    <scope>NUCLEOTIDE SEQUENCE</scope>
    <source>
        <strain evidence="7">MHOM/BR/75/M4147/SSU:IR2SAT-LUC</strain>
    </source>
</reference>
<dbReference type="PRINTS" id="PR00390">
    <property type="entry name" value="PHPHLIPASEC"/>
</dbReference>
<dbReference type="EMBL" id="CALQ01001359">
    <property type="protein sequence ID" value="CCM17690.1"/>
    <property type="molecule type" value="Genomic_DNA"/>
</dbReference>
<dbReference type="SUPFAM" id="SSF51695">
    <property type="entry name" value="PLC-like phosphodiesterases"/>
    <property type="match status" value="1"/>
</dbReference>
<keyword evidence="3 5" id="KW-0442">Lipid degradation</keyword>
<evidence type="ECO:0000259" key="6">
    <source>
        <dbReference type="PROSITE" id="PS50008"/>
    </source>
</evidence>
<protein>
    <recommendedName>
        <fullName evidence="1 5">Phosphoinositide phospholipase C</fullName>
        <ecNumber evidence="1 5">3.1.4.11</ecNumber>
    </recommendedName>
</protein>
<name>A0A1E1J292_LEIGU</name>
<comment type="catalytic activity">
    <reaction evidence="5">
        <text>a 1,2-diacyl-sn-glycero-3-phospho-(1D-myo-inositol-4,5-bisphosphate) + H2O = 1D-myo-inositol 1,4,5-trisphosphate + a 1,2-diacyl-sn-glycerol + H(+)</text>
        <dbReference type="Rhea" id="RHEA:33179"/>
        <dbReference type="ChEBI" id="CHEBI:15377"/>
        <dbReference type="ChEBI" id="CHEBI:15378"/>
        <dbReference type="ChEBI" id="CHEBI:17815"/>
        <dbReference type="ChEBI" id="CHEBI:58456"/>
        <dbReference type="ChEBI" id="CHEBI:203600"/>
        <dbReference type="EC" id="3.1.4.11"/>
    </reaction>
</comment>
<dbReference type="PANTHER" id="PTHR10336">
    <property type="entry name" value="PHOSPHOINOSITIDE-SPECIFIC PHOSPHOLIPASE C FAMILY PROTEIN"/>
    <property type="match status" value="1"/>
</dbReference>
<gene>
    <name evidence="7" type="primary">LgM4147LRVhigh.30.01691.00390</name>
    <name evidence="7" type="ORF">BN36_3051880</name>
</gene>
<evidence type="ECO:0000256" key="1">
    <source>
        <dbReference type="ARBA" id="ARBA00012368"/>
    </source>
</evidence>
<dbReference type="Gene3D" id="3.20.20.190">
    <property type="entry name" value="Phosphatidylinositol (PI) phosphodiesterase"/>
    <property type="match status" value="1"/>
</dbReference>